<dbReference type="Proteomes" id="UP000092321">
    <property type="component" value="Unassembled WGS sequence"/>
</dbReference>
<feature type="domain" description="Glycosyl transferase family 3" evidence="3">
    <location>
        <begin position="124"/>
        <end position="395"/>
    </location>
</feature>
<dbReference type="GO" id="GO:0000162">
    <property type="term" value="P:L-tryptophan biosynthetic process"/>
    <property type="evidence" value="ECO:0007669"/>
    <property type="project" value="InterPro"/>
</dbReference>
<accession>A0A1B7TGK9</accession>
<dbReference type="PANTHER" id="PTHR43285:SF2">
    <property type="entry name" value="ANTHRANILATE PHOSPHORIBOSYLTRANSFERASE"/>
    <property type="match status" value="1"/>
</dbReference>
<protein>
    <recommendedName>
        <fullName evidence="3">Glycosyl transferase family 3 domain-containing protein</fullName>
    </recommendedName>
</protein>
<dbReference type="EMBL" id="LXPE01000006">
    <property type="protein sequence ID" value="OBA27828.1"/>
    <property type="molecule type" value="Genomic_DNA"/>
</dbReference>
<keyword evidence="5" id="KW-1185">Reference proteome</keyword>
<gene>
    <name evidence="4" type="ORF">HANVADRAFT_51943</name>
</gene>
<reference evidence="5" key="1">
    <citation type="journal article" date="2016" name="Proc. Natl. Acad. Sci. U.S.A.">
        <title>Comparative genomics of biotechnologically important yeasts.</title>
        <authorList>
            <person name="Riley R."/>
            <person name="Haridas S."/>
            <person name="Wolfe K.H."/>
            <person name="Lopes M.R."/>
            <person name="Hittinger C.T."/>
            <person name="Goeker M."/>
            <person name="Salamov A.A."/>
            <person name="Wisecaver J.H."/>
            <person name="Long T.M."/>
            <person name="Calvey C.H."/>
            <person name="Aerts A.L."/>
            <person name="Barry K.W."/>
            <person name="Choi C."/>
            <person name="Clum A."/>
            <person name="Coughlan A.Y."/>
            <person name="Deshpande S."/>
            <person name="Douglass A.P."/>
            <person name="Hanson S.J."/>
            <person name="Klenk H.-P."/>
            <person name="LaButti K.M."/>
            <person name="Lapidus A."/>
            <person name="Lindquist E.A."/>
            <person name="Lipzen A.M."/>
            <person name="Meier-Kolthoff J.P."/>
            <person name="Ohm R.A."/>
            <person name="Otillar R.P."/>
            <person name="Pangilinan J.L."/>
            <person name="Peng Y."/>
            <person name="Rokas A."/>
            <person name="Rosa C.A."/>
            <person name="Scheuner C."/>
            <person name="Sibirny A.A."/>
            <person name="Slot J.C."/>
            <person name="Stielow J.B."/>
            <person name="Sun H."/>
            <person name="Kurtzman C.P."/>
            <person name="Blackwell M."/>
            <person name="Grigoriev I.V."/>
            <person name="Jeffries T.W."/>
        </authorList>
    </citation>
    <scope>NUCLEOTIDE SEQUENCE [LARGE SCALE GENOMIC DNA]</scope>
    <source>
        <strain evidence="5">NRRL Y-1626</strain>
    </source>
</reference>
<evidence type="ECO:0000256" key="1">
    <source>
        <dbReference type="ARBA" id="ARBA00022676"/>
    </source>
</evidence>
<dbReference type="InterPro" id="IPR005940">
    <property type="entry name" value="Anthranilate_Pribosyl_Tfrase"/>
</dbReference>
<comment type="caution">
    <text evidence="4">The sequence shown here is derived from an EMBL/GenBank/DDBJ whole genome shotgun (WGS) entry which is preliminary data.</text>
</comment>
<dbReference type="PANTHER" id="PTHR43285">
    <property type="entry name" value="ANTHRANILATE PHOSPHORIBOSYLTRANSFERASE"/>
    <property type="match status" value="1"/>
</dbReference>
<dbReference type="GO" id="GO:0005829">
    <property type="term" value="C:cytosol"/>
    <property type="evidence" value="ECO:0007669"/>
    <property type="project" value="TreeGrafter"/>
</dbReference>
<dbReference type="NCBIfam" id="TIGR01245">
    <property type="entry name" value="trpD"/>
    <property type="match status" value="1"/>
</dbReference>
<evidence type="ECO:0000313" key="4">
    <source>
        <dbReference type="EMBL" id="OBA27828.1"/>
    </source>
</evidence>
<dbReference type="GO" id="GO:0004048">
    <property type="term" value="F:anthranilate phosphoribosyltransferase activity"/>
    <property type="evidence" value="ECO:0007669"/>
    <property type="project" value="InterPro"/>
</dbReference>
<dbReference type="Pfam" id="PF00591">
    <property type="entry name" value="Glycos_transf_3"/>
    <property type="match status" value="1"/>
</dbReference>
<evidence type="ECO:0000259" key="3">
    <source>
        <dbReference type="Pfam" id="PF00591"/>
    </source>
</evidence>
<dbReference type="Gene3D" id="3.40.1030.10">
    <property type="entry name" value="Nucleoside phosphorylase/phosphoribosyltransferase catalytic domain"/>
    <property type="match status" value="1"/>
</dbReference>
<organism evidence="4 5">
    <name type="scientific">Hanseniaspora valbyensis NRRL Y-1626</name>
    <dbReference type="NCBI Taxonomy" id="766949"/>
    <lineage>
        <taxon>Eukaryota</taxon>
        <taxon>Fungi</taxon>
        <taxon>Dikarya</taxon>
        <taxon>Ascomycota</taxon>
        <taxon>Saccharomycotina</taxon>
        <taxon>Saccharomycetes</taxon>
        <taxon>Saccharomycodales</taxon>
        <taxon>Saccharomycodaceae</taxon>
        <taxon>Hanseniaspora</taxon>
    </lineage>
</organism>
<proteinExistence type="predicted"/>
<dbReference type="AlphaFoldDB" id="A0A1B7TGK9"/>
<dbReference type="SUPFAM" id="SSF52418">
    <property type="entry name" value="Nucleoside phosphorylase/phosphoribosyltransferase catalytic domain"/>
    <property type="match status" value="1"/>
</dbReference>
<keyword evidence="2" id="KW-0808">Transferase</keyword>
<name>A0A1B7TGK9_9ASCO</name>
<dbReference type="OrthoDB" id="427800at2759"/>
<dbReference type="InterPro" id="IPR000312">
    <property type="entry name" value="Glycosyl_Trfase_fam3"/>
</dbReference>
<evidence type="ECO:0000256" key="2">
    <source>
        <dbReference type="ARBA" id="ARBA00022679"/>
    </source>
</evidence>
<evidence type="ECO:0000313" key="5">
    <source>
        <dbReference type="Proteomes" id="UP000092321"/>
    </source>
</evidence>
<keyword evidence="1" id="KW-0328">Glycosyltransferase</keyword>
<dbReference type="InterPro" id="IPR035902">
    <property type="entry name" value="Nuc_phospho_transferase"/>
</dbReference>
<sequence>MDENFTVLYEKFESIISNNTKLLLKYSNDKDSNCFNSDNLYDTLITTFDIIELFDKNLVTDANKHFLNKITVLFGSFLTGLTFSKLHLKAEYISAACKAILSRSTTISKEEFSLQKPYLNKDLKFVDIVGTGGDGQNTFNVSTSSAIVMSGYKNCKIIKHGGKASTSNSGSGDMINKLGITTSKVDKNFILKNKDLLLEKEEDGCNFLFLLAPQFHYAMKLVAPIRAILKIPTIFNIVGPLLHPMGGLINCRVLGVYDRSLGLEYCKAASLMFPECHTLVVNGLIGLDELSPVGESKIWEYNPERQNIDEYVVSPADFGLKEHSLEECKSMSPELNAKYLYDNILSKKTFNIGDEEPIYDYILLNSALLYCLINNSKNYKKAVVEVDNIIKSGNSLINMNKFINTINKE</sequence>